<dbReference type="EMBL" id="JARPUR010000006">
    <property type="protein sequence ID" value="KAK4873736.1"/>
    <property type="molecule type" value="Genomic_DNA"/>
</dbReference>
<feature type="transmembrane region" description="Helical" evidence="7">
    <location>
        <begin position="310"/>
        <end position="327"/>
    </location>
</feature>
<evidence type="ECO:0000256" key="5">
    <source>
        <dbReference type="ARBA" id="ARBA00023136"/>
    </source>
</evidence>
<dbReference type="Gene3D" id="2.60.120.260">
    <property type="entry name" value="Galactose-binding domain-like"/>
    <property type="match status" value="1"/>
</dbReference>
<evidence type="ECO:0000256" key="4">
    <source>
        <dbReference type="ARBA" id="ARBA00023054"/>
    </source>
</evidence>
<evidence type="ECO:0000313" key="10">
    <source>
        <dbReference type="Proteomes" id="UP001353858"/>
    </source>
</evidence>
<organism evidence="9 10">
    <name type="scientific">Aquatica leii</name>
    <dbReference type="NCBI Taxonomy" id="1421715"/>
    <lineage>
        <taxon>Eukaryota</taxon>
        <taxon>Metazoa</taxon>
        <taxon>Ecdysozoa</taxon>
        <taxon>Arthropoda</taxon>
        <taxon>Hexapoda</taxon>
        <taxon>Insecta</taxon>
        <taxon>Pterygota</taxon>
        <taxon>Neoptera</taxon>
        <taxon>Endopterygota</taxon>
        <taxon>Coleoptera</taxon>
        <taxon>Polyphaga</taxon>
        <taxon>Elateriformia</taxon>
        <taxon>Elateroidea</taxon>
        <taxon>Lampyridae</taxon>
        <taxon>Luciolinae</taxon>
        <taxon>Aquatica</taxon>
    </lineage>
</organism>
<proteinExistence type="predicted"/>
<dbReference type="AlphaFoldDB" id="A0AAN7S6U5"/>
<evidence type="ECO:0000256" key="1">
    <source>
        <dbReference type="ARBA" id="ARBA00004370"/>
    </source>
</evidence>
<keyword evidence="3 7" id="KW-1133">Transmembrane helix</keyword>
<reference evidence="10" key="1">
    <citation type="submission" date="2023-01" db="EMBL/GenBank/DDBJ databases">
        <title>Key to firefly adult light organ development and bioluminescence: homeobox transcription factors regulate luciferase expression and transportation to peroxisome.</title>
        <authorList>
            <person name="Fu X."/>
        </authorList>
    </citation>
    <scope>NUCLEOTIDE SEQUENCE [LARGE SCALE GENOMIC DNA]</scope>
</reference>
<dbReference type="PROSITE" id="PS51469">
    <property type="entry name" value="SUN"/>
    <property type="match status" value="1"/>
</dbReference>
<evidence type="ECO:0000256" key="6">
    <source>
        <dbReference type="SAM" id="MobiDB-lite"/>
    </source>
</evidence>
<sequence length="785" mass="89370">MDSSVHATAAMELRSSRSRSRTPFITSTYDTEINEDQAGHTVIRTTRSTTKITSSNFDNFGTTNNNFDSTPLKSMKTRSSKSEKIVRRSRYKTSDYSSEDGETQISTSLQNANNHLLEDSRDSSSRSTGSVSAIDYYRAAGDYWNKYPKTDYTYSLHSRDKTEIAPGVVAMPNMSRRSLHGGDSSNEFILAHKHTNTEEDIQYTPYPYNGNNENFVRTRRTNLFANNNNAKYKSMLSQDVYVKKTFRSRISNFFLTIFTWISSAFYYMYSTQNSILITFGKLMHKLATRFMLWDTWLLRSLKNKNKVTSLLAVCLIPLLLFGGWWLLSQLGSLLAKTQNHSVHENSDQVVIEKIKESIVLEYPKTDQTAVKLSSNQLEEIANLVRLKLDLENSDAIAQKIIESPNVQNLINSYKLSKLEDADAEGVLRRQQGVVDALRIEIDKVRLELLQLEKIHNKDIAGLVAQLRSEHEQNMATLSVKINRCCRTSVLQMENYISNILKDIFQAPGNLRTYKDISRWIRSVFVAKEDLETRLMNVTQSLESNFDNLIKNNGDVIMGEVMSRVSAELNQRINRAQVYTEGTNVNIDPITDERIKNIVEQTLMIYDADKTGLVDYALESAGGEIITTHCTESYKARTAVLSIFGIPIWYPTISPRTVITPGVVPGECWAFQEFPGILVIKLSARVKIDRFSYEHISKLIASNGNINSAPKEFFVYGLQNETDSEPILLGQYFYDYDKPPLQFFDSNVHDLAFNIVELKVVSNHGNPSYTCLYRFRVHGRLDTTPS</sequence>
<comment type="subcellular location">
    <subcellularLocation>
        <location evidence="1">Membrane</location>
    </subcellularLocation>
</comment>
<dbReference type="PANTHER" id="PTHR12911">
    <property type="entry name" value="SAD1/UNC-84-LIKE PROTEIN-RELATED"/>
    <property type="match status" value="1"/>
</dbReference>
<dbReference type="GO" id="GO:0034993">
    <property type="term" value="C:meiotic nuclear membrane microtubule tethering complex"/>
    <property type="evidence" value="ECO:0007669"/>
    <property type="project" value="TreeGrafter"/>
</dbReference>
<evidence type="ECO:0000313" key="9">
    <source>
        <dbReference type="EMBL" id="KAK4873736.1"/>
    </source>
</evidence>
<feature type="compositionally biased region" description="Low complexity" evidence="6">
    <location>
        <begin position="59"/>
        <end position="70"/>
    </location>
</feature>
<dbReference type="InterPro" id="IPR012919">
    <property type="entry name" value="SUN_dom"/>
</dbReference>
<protein>
    <recommendedName>
        <fullName evidence="8">SUN domain-containing protein</fullName>
    </recommendedName>
</protein>
<dbReference type="Pfam" id="PF07738">
    <property type="entry name" value="Sad1_UNC"/>
    <property type="match status" value="1"/>
</dbReference>
<keyword evidence="2 7" id="KW-0812">Transmembrane</keyword>
<feature type="region of interest" description="Disordered" evidence="6">
    <location>
        <begin position="59"/>
        <end position="105"/>
    </location>
</feature>
<dbReference type="GO" id="GO:0043495">
    <property type="term" value="F:protein-membrane adaptor activity"/>
    <property type="evidence" value="ECO:0007669"/>
    <property type="project" value="TreeGrafter"/>
</dbReference>
<evidence type="ECO:0000256" key="7">
    <source>
        <dbReference type="SAM" id="Phobius"/>
    </source>
</evidence>
<dbReference type="PANTHER" id="PTHR12911:SF8">
    <property type="entry name" value="KLAROID PROTEIN-RELATED"/>
    <property type="match status" value="1"/>
</dbReference>
<evidence type="ECO:0000259" key="8">
    <source>
        <dbReference type="PROSITE" id="PS51469"/>
    </source>
</evidence>
<keyword evidence="4" id="KW-0175">Coiled coil</keyword>
<dbReference type="FunFam" id="2.60.120.260:FF:000009">
    <property type="entry name" value="SUN domain-containing protein 1 isoform X1"/>
    <property type="match status" value="1"/>
</dbReference>
<keyword evidence="5 7" id="KW-0472">Membrane</keyword>
<accession>A0AAN7S6U5</accession>
<evidence type="ECO:0000256" key="2">
    <source>
        <dbReference type="ARBA" id="ARBA00022692"/>
    </source>
</evidence>
<feature type="domain" description="SUN" evidence="8">
    <location>
        <begin position="621"/>
        <end position="781"/>
    </location>
</feature>
<feature type="transmembrane region" description="Helical" evidence="7">
    <location>
        <begin position="250"/>
        <end position="269"/>
    </location>
</feature>
<name>A0AAN7S6U5_9COLE</name>
<dbReference type="InterPro" id="IPR045119">
    <property type="entry name" value="SUN1-5"/>
</dbReference>
<keyword evidence="10" id="KW-1185">Reference proteome</keyword>
<gene>
    <name evidence="9" type="ORF">RN001_013096</name>
</gene>
<comment type="caution">
    <text evidence="9">The sequence shown here is derived from an EMBL/GenBank/DDBJ whole genome shotgun (WGS) entry which is preliminary data.</text>
</comment>
<dbReference type="Proteomes" id="UP001353858">
    <property type="component" value="Unassembled WGS sequence"/>
</dbReference>
<evidence type="ECO:0000256" key="3">
    <source>
        <dbReference type="ARBA" id="ARBA00022989"/>
    </source>
</evidence>